<keyword evidence="6 10" id="KW-1133">Transmembrane helix</keyword>
<dbReference type="Pfam" id="PF02096">
    <property type="entry name" value="60KD_IMP"/>
    <property type="match status" value="1"/>
</dbReference>
<protein>
    <recommendedName>
        <fullName evidence="11">Membrane insertase YidC/Oxa/ALB C-terminal domain-containing protein</fullName>
    </recommendedName>
</protein>
<name>A0A8S0WYH5_CYCAE</name>
<evidence type="ECO:0000256" key="2">
    <source>
        <dbReference type="ARBA" id="ARBA00009877"/>
    </source>
</evidence>
<keyword evidence="4" id="KW-0999">Mitochondrion inner membrane</keyword>
<comment type="subcellular location">
    <subcellularLocation>
        <location evidence="9">Membrane</location>
        <topology evidence="9">Multi-pass membrane protein</topology>
    </subcellularLocation>
    <subcellularLocation>
        <location evidence="1">Mitochondrion inner membrane</location>
        <topology evidence="1">Multi-pass membrane protein</topology>
    </subcellularLocation>
</comment>
<evidence type="ECO:0000313" key="13">
    <source>
        <dbReference type="Proteomes" id="UP000467700"/>
    </source>
</evidence>
<comment type="caution">
    <text evidence="12">The sequence shown here is derived from an EMBL/GenBank/DDBJ whole genome shotgun (WGS) entry which is preliminary data.</text>
</comment>
<evidence type="ECO:0000256" key="5">
    <source>
        <dbReference type="ARBA" id="ARBA00022946"/>
    </source>
</evidence>
<evidence type="ECO:0000259" key="11">
    <source>
        <dbReference type="Pfam" id="PF02096"/>
    </source>
</evidence>
<evidence type="ECO:0000256" key="6">
    <source>
        <dbReference type="ARBA" id="ARBA00022989"/>
    </source>
</evidence>
<keyword evidence="8 10" id="KW-0472">Membrane</keyword>
<evidence type="ECO:0000256" key="7">
    <source>
        <dbReference type="ARBA" id="ARBA00023128"/>
    </source>
</evidence>
<feature type="transmembrane region" description="Helical" evidence="10">
    <location>
        <begin position="254"/>
        <end position="273"/>
    </location>
</feature>
<keyword evidence="5" id="KW-0809">Transit peptide</keyword>
<reference evidence="12 13" key="1">
    <citation type="submission" date="2020-01" db="EMBL/GenBank/DDBJ databases">
        <authorList>
            <person name="Gupta K D."/>
        </authorList>
    </citation>
    <scope>NUCLEOTIDE SEQUENCE [LARGE SCALE GENOMIC DNA]</scope>
</reference>
<dbReference type="InterPro" id="IPR001708">
    <property type="entry name" value="YidC/ALB3/OXA1/COX18"/>
</dbReference>
<keyword evidence="7" id="KW-0496">Mitochondrion</keyword>
<evidence type="ECO:0000256" key="9">
    <source>
        <dbReference type="RuleBase" id="RU003945"/>
    </source>
</evidence>
<evidence type="ECO:0000256" key="3">
    <source>
        <dbReference type="ARBA" id="ARBA00022692"/>
    </source>
</evidence>
<sequence length="437" mass="47302">MVLSSSVSLGIRYGTLRTCSRIAGSAPLQIGRSNTRLFSSLLQPSSRRILVLQGPTASRNFSIWPLRAIPTAETQASLPPAPTEASNIDDVVPTPSFASTVPSESISAADASVMSDPAASLDPSSAVESLGSTITDTLIQNAPTALQYGDFAAMGLAGWSPAGIIRWSFEIINVTTGMPWFWTIVAGSAFWRLACVPFALKGLQASARMQPLQPQIMKLQQDVKRASESRDRLELQKASLAMSTFYKENGINPFAGLISLIQMPITLGIFFGVQKMCKLPVEQLTQSGIALLPDLTVVDPTLVLPIALCAAVNMQISLGARDVNTIERPGMGHFMNVMRVLTIPGVWFMSSFPVGLLVSLLTTASLTVAQTLALRSPAVRRALTIPIPPPETRGKLPSMSSTLVFTKKFLWDDVIEAAEKKKKEEGERQRTRMKKRF</sequence>
<dbReference type="Proteomes" id="UP000467700">
    <property type="component" value="Unassembled WGS sequence"/>
</dbReference>
<evidence type="ECO:0000256" key="10">
    <source>
        <dbReference type="SAM" id="Phobius"/>
    </source>
</evidence>
<dbReference type="GO" id="GO:0032979">
    <property type="term" value="P:protein insertion into mitochondrial inner membrane from matrix"/>
    <property type="evidence" value="ECO:0007669"/>
    <property type="project" value="TreeGrafter"/>
</dbReference>
<keyword evidence="13" id="KW-1185">Reference proteome</keyword>
<dbReference type="CDD" id="cd20069">
    <property type="entry name" value="5TM_Oxa1-like"/>
    <property type="match status" value="1"/>
</dbReference>
<dbReference type="InterPro" id="IPR028055">
    <property type="entry name" value="YidC/Oxa/ALB_C"/>
</dbReference>
<organism evidence="12 13">
    <name type="scientific">Cyclocybe aegerita</name>
    <name type="common">Black poplar mushroom</name>
    <name type="synonym">Agrocybe aegerita</name>
    <dbReference type="NCBI Taxonomy" id="1973307"/>
    <lineage>
        <taxon>Eukaryota</taxon>
        <taxon>Fungi</taxon>
        <taxon>Dikarya</taxon>
        <taxon>Basidiomycota</taxon>
        <taxon>Agaricomycotina</taxon>
        <taxon>Agaricomycetes</taxon>
        <taxon>Agaricomycetidae</taxon>
        <taxon>Agaricales</taxon>
        <taxon>Agaricineae</taxon>
        <taxon>Bolbitiaceae</taxon>
        <taxon>Cyclocybe</taxon>
    </lineage>
</organism>
<dbReference type="PANTHER" id="PTHR12428">
    <property type="entry name" value="OXA1"/>
    <property type="match status" value="1"/>
</dbReference>
<feature type="transmembrane region" description="Helical" evidence="10">
    <location>
        <begin position="180"/>
        <end position="200"/>
    </location>
</feature>
<dbReference type="GO" id="GO:0032977">
    <property type="term" value="F:membrane insertase activity"/>
    <property type="evidence" value="ECO:0007669"/>
    <property type="project" value="InterPro"/>
</dbReference>
<dbReference type="AlphaFoldDB" id="A0A8S0WYH5"/>
<dbReference type="PANTHER" id="PTHR12428:SF66">
    <property type="entry name" value="MITOCHONDRIAL INNER MEMBRANE PROTEIN OXA1L"/>
    <property type="match status" value="1"/>
</dbReference>
<dbReference type="EMBL" id="CACVBS010000035">
    <property type="protein sequence ID" value="CAA7262008.1"/>
    <property type="molecule type" value="Genomic_DNA"/>
</dbReference>
<keyword evidence="3 9" id="KW-0812">Transmembrane</keyword>
<evidence type="ECO:0000313" key="12">
    <source>
        <dbReference type="EMBL" id="CAA7262008.1"/>
    </source>
</evidence>
<gene>
    <name evidence="12" type="ORF">AAE3_LOCUS4536</name>
</gene>
<feature type="domain" description="Membrane insertase YidC/Oxa/ALB C-terminal" evidence="11">
    <location>
        <begin position="180"/>
        <end position="374"/>
    </location>
</feature>
<evidence type="ECO:0000256" key="1">
    <source>
        <dbReference type="ARBA" id="ARBA00004448"/>
    </source>
</evidence>
<dbReference type="GO" id="GO:0005743">
    <property type="term" value="C:mitochondrial inner membrane"/>
    <property type="evidence" value="ECO:0007669"/>
    <property type="project" value="UniProtKB-SubCell"/>
</dbReference>
<evidence type="ECO:0000256" key="4">
    <source>
        <dbReference type="ARBA" id="ARBA00022792"/>
    </source>
</evidence>
<evidence type="ECO:0000256" key="8">
    <source>
        <dbReference type="ARBA" id="ARBA00023136"/>
    </source>
</evidence>
<comment type="similarity">
    <text evidence="2 9">Belongs to the OXA1/ALB3/YidC family.</text>
</comment>
<dbReference type="OrthoDB" id="2148490at2759"/>
<proteinExistence type="inferred from homology"/>
<accession>A0A8S0WYH5</accession>